<evidence type="ECO:0000256" key="6">
    <source>
        <dbReference type="SAM" id="MobiDB-lite"/>
    </source>
</evidence>
<comment type="similarity">
    <text evidence="2">Belongs to the CDC45 family.</text>
</comment>
<name>A0A0D0BHY2_9AGAR</name>
<evidence type="ECO:0000256" key="3">
    <source>
        <dbReference type="ARBA" id="ARBA00022705"/>
    </source>
</evidence>
<feature type="region of interest" description="Disordered" evidence="6">
    <location>
        <begin position="168"/>
        <end position="230"/>
    </location>
</feature>
<dbReference type="AlphaFoldDB" id="A0A0D0BHY2"/>
<dbReference type="EMBL" id="KN834763">
    <property type="protein sequence ID" value="KIK63605.1"/>
    <property type="molecule type" value="Genomic_DNA"/>
</dbReference>
<evidence type="ECO:0000313" key="8">
    <source>
        <dbReference type="Proteomes" id="UP000053593"/>
    </source>
</evidence>
<dbReference type="OrthoDB" id="10258882at2759"/>
<keyword evidence="8" id="KW-1185">Reference proteome</keyword>
<organism evidence="7 8">
    <name type="scientific">Collybiopsis luxurians FD-317 M1</name>
    <dbReference type="NCBI Taxonomy" id="944289"/>
    <lineage>
        <taxon>Eukaryota</taxon>
        <taxon>Fungi</taxon>
        <taxon>Dikarya</taxon>
        <taxon>Basidiomycota</taxon>
        <taxon>Agaricomycotina</taxon>
        <taxon>Agaricomycetes</taxon>
        <taxon>Agaricomycetidae</taxon>
        <taxon>Agaricales</taxon>
        <taxon>Marasmiineae</taxon>
        <taxon>Omphalotaceae</taxon>
        <taxon>Collybiopsis</taxon>
        <taxon>Collybiopsis luxurians</taxon>
    </lineage>
</organism>
<proteinExistence type="inferred from homology"/>
<dbReference type="InterPro" id="IPR003874">
    <property type="entry name" value="CDC45"/>
</dbReference>
<dbReference type="GO" id="GO:0003682">
    <property type="term" value="F:chromatin binding"/>
    <property type="evidence" value="ECO:0007669"/>
    <property type="project" value="TreeGrafter"/>
</dbReference>
<dbReference type="Pfam" id="PF02724">
    <property type="entry name" value="CDC45"/>
    <property type="match status" value="1"/>
</dbReference>
<dbReference type="GO" id="GO:0006270">
    <property type="term" value="P:DNA replication initiation"/>
    <property type="evidence" value="ECO:0007669"/>
    <property type="project" value="InterPro"/>
</dbReference>
<gene>
    <name evidence="7" type="ORF">GYMLUDRAFT_162245</name>
</gene>
<dbReference type="PANTHER" id="PTHR10507:SF0">
    <property type="entry name" value="CELL DIVISION CONTROL PROTEIN 45 HOMOLOG"/>
    <property type="match status" value="1"/>
</dbReference>
<dbReference type="PANTHER" id="PTHR10507">
    <property type="entry name" value="CDC45-RELATED PROTEIN"/>
    <property type="match status" value="1"/>
</dbReference>
<evidence type="ECO:0008006" key="9">
    <source>
        <dbReference type="Google" id="ProtNLM"/>
    </source>
</evidence>
<keyword evidence="4" id="KW-0539">Nucleus</keyword>
<evidence type="ECO:0000256" key="4">
    <source>
        <dbReference type="ARBA" id="ARBA00023242"/>
    </source>
</evidence>
<dbReference type="HOGENOM" id="CLU_005871_3_0_1"/>
<evidence type="ECO:0000256" key="5">
    <source>
        <dbReference type="ARBA" id="ARBA00023306"/>
    </source>
</evidence>
<comment type="subcellular location">
    <subcellularLocation>
        <location evidence="1">Nucleus</location>
    </subcellularLocation>
</comment>
<dbReference type="GO" id="GO:0003688">
    <property type="term" value="F:DNA replication origin binding"/>
    <property type="evidence" value="ECO:0007669"/>
    <property type="project" value="TreeGrafter"/>
</dbReference>
<keyword evidence="5" id="KW-0131">Cell cycle</keyword>
<feature type="compositionally biased region" description="Acidic residues" evidence="6">
    <location>
        <begin position="170"/>
        <end position="199"/>
    </location>
</feature>
<evidence type="ECO:0000256" key="2">
    <source>
        <dbReference type="ARBA" id="ARBA00010727"/>
    </source>
</evidence>
<evidence type="ECO:0000256" key="1">
    <source>
        <dbReference type="ARBA" id="ARBA00004123"/>
    </source>
</evidence>
<feature type="compositionally biased region" description="Polar residues" evidence="6">
    <location>
        <begin position="494"/>
        <end position="504"/>
    </location>
</feature>
<dbReference type="GO" id="GO:0031261">
    <property type="term" value="C:DNA replication preinitiation complex"/>
    <property type="evidence" value="ECO:0007669"/>
    <property type="project" value="TreeGrafter"/>
</dbReference>
<dbReference type="GO" id="GO:0000727">
    <property type="term" value="P:double-strand break repair via break-induced replication"/>
    <property type="evidence" value="ECO:0007669"/>
    <property type="project" value="TreeGrafter"/>
</dbReference>
<reference evidence="7 8" key="1">
    <citation type="submission" date="2014-04" db="EMBL/GenBank/DDBJ databases">
        <title>Evolutionary Origins and Diversification of the Mycorrhizal Mutualists.</title>
        <authorList>
            <consortium name="DOE Joint Genome Institute"/>
            <consortium name="Mycorrhizal Genomics Consortium"/>
            <person name="Kohler A."/>
            <person name="Kuo A."/>
            <person name="Nagy L.G."/>
            <person name="Floudas D."/>
            <person name="Copeland A."/>
            <person name="Barry K.W."/>
            <person name="Cichocki N."/>
            <person name="Veneault-Fourrey C."/>
            <person name="LaButti K."/>
            <person name="Lindquist E.A."/>
            <person name="Lipzen A."/>
            <person name="Lundell T."/>
            <person name="Morin E."/>
            <person name="Murat C."/>
            <person name="Riley R."/>
            <person name="Ohm R."/>
            <person name="Sun H."/>
            <person name="Tunlid A."/>
            <person name="Henrissat B."/>
            <person name="Grigoriev I.V."/>
            <person name="Hibbett D.S."/>
            <person name="Martin F."/>
        </authorList>
    </citation>
    <scope>NUCLEOTIDE SEQUENCE [LARGE SCALE GENOMIC DNA]</scope>
    <source>
        <strain evidence="7 8">FD-317 M1</strain>
    </source>
</reference>
<feature type="region of interest" description="Disordered" evidence="6">
    <location>
        <begin position="480"/>
        <end position="517"/>
    </location>
</feature>
<dbReference type="GO" id="GO:0003697">
    <property type="term" value="F:single-stranded DNA binding"/>
    <property type="evidence" value="ECO:0007669"/>
    <property type="project" value="TreeGrafter"/>
</dbReference>
<dbReference type="GO" id="GO:1902977">
    <property type="term" value="P:mitotic DNA replication preinitiation complex assembly"/>
    <property type="evidence" value="ECO:0007669"/>
    <property type="project" value="TreeGrafter"/>
</dbReference>
<dbReference type="Proteomes" id="UP000053593">
    <property type="component" value="Unassembled WGS sequence"/>
</dbReference>
<evidence type="ECO:0000313" key="7">
    <source>
        <dbReference type="EMBL" id="KIK63605.1"/>
    </source>
</evidence>
<sequence>MVYLPPPDPSRHRPSYAEAYAKILKAHRASPSTSASSVIMLVAPDVDALCAARMMAELFKHDDVIYRIIPISGIAELERARDELASYTELHTLILFNMGGILDLPSEEWFGEFQLQVSVHIIDSARPQNLSSLFGGGENGERIIVWDDGGAERLGEERKAWEALMYDPGFDSDEEGSEQDFEDDLEDEDDDEEEFEEGSSEGRKRRSLGDGNREGKRRRTAEDRPHRLSRAERDAYMSRLEKHYIAGTWHGQSAAGTIYILATLLERIDIDLLWFAILGLTYQYTTSRISRDKYDDYQAIYADEVVRLSPPPPAGERNLTSANPDDHGIRTMDELRFMLYRHWTLYDAMFHSSYVAGKLGIWKERGRKKLTGLLAQMGFSIPQTQQPYYHMDMDLKRSLVAKLDEIAPEYGLIELSYPSFMKCYGYRSQPLSAADAVEGLSALLDLAVGIKMEVEVEGSRNGGEWFGGGKVWELPGLSGKTKWNNNEDRENIPPNGQTNNSTPIVQKPAGGEDDSDGTKKEVAWWIRNFWVAFDALANIDTLRKSLNLSMTLHRAIIRQGTSIIEKQDIRTMRTHRVVVLTQGPDLPLFCHPGVLSRLALWLVDALRDKLPGKVVSTRSKRKSLPFVVACLNESSGSYMVVGVMASTEFDDVRKNEFGLAFLDAKERCNARTRHSTFDTSILEINQDDLHVFLGTLCEGSPY</sequence>
<keyword evidence="3" id="KW-0235">DNA replication</keyword>
<accession>A0A0D0BHY2</accession>
<feature type="compositionally biased region" description="Basic and acidic residues" evidence="6">
    <location>
        <begin position="207"/>
        <end position="230"/>
    </location>
</feature>
<protein>
    <recommendedName>
        <fullName evidence="9">Cell division control protein 45</fullName>
    </recommendedName>
</protein>